<dbReference type="PROSITE" id="PS50943">
    <property type="entry name" value="HTH_CROC1"/>
    <property type="match status" value="1"/>
</dbReference>
<dbReference type="InterPro" id="IPR010982">
    <property type="entry name" value="Lambda_DNA-bd_dom_sf"/>
</dbReference>
<dbReference type="SMART" id="SM00530">
    <property type="entry name" value="HTH_XRE"/>
    <property type="match status" value="1"/>
</dbReference>
<dbReference type="Gene3D" id="1.10.260.40">
    <property type="entry name" value="lambda repressor-like DNA-binding domains"/>
    <property type="match status" value="1"/>
</dbReference>
<evidence type="ECO:0000256" key="1">
    <source>
        <dbReference type="ARBA" id="ARBA00023125"/>
    </source>
</evidence>
<dbReference type="Proteomes" id="UP000464330">
    <property type="component" value="Chromosome"/>
</dbReference>
<reference evidence="3 4" key="1">
    <citation type="journal article" date="2020" name="Int. J. Med. Microbiol.">
        <title>Discovery of Paenibacillus larvae ERIC V: Phenotypic and genomic comparison to genotypes ERIC I-IV reveal different inventories of virulence factors which correlate with epidemiological prevalences of American Foulbrood.</title>
        <authorList>
            <person name="Beims H."/>
            <person name="Bunk B."/>
            <person name="Erler S."/>
            <person name="Mohr K.I."/>
            <person name="Sproer C."/>
            <person name="Pradella S."/>
            <person name="Gunther G."/>
            <person name="Rohde M."/>
            <person name="von der Ohe W."/>
            <person name="Steinert M."/>
        </authorList>
    </citation>
    <scope>NUCLEOTIDE SEQUENCE [LARGE SCALE GENOMIC DNA]</scope>
    <source>
        <strain evidence="3">Eric_V</strain>
    </source>
</reference>
<accession>A0A6C0QUE9</accession>
<organism evidence="3 4">
    <name type="scientific">Paenibacillus larvae subsp. larvae</name>
    <dbReference type="NCBI Taxonomy" id="147375"/>
    <lineage>
        <taxon>Bacteria</taxon>
        <taxon>Bacillati</taxon>
        <taxon>Bacillota</taxon>
        <taxon>Bacilli</taxon>
        <taxon>Bacillales</taxon>
        <taxon>Paenibacillaceae</taxon>
        <taxon>Paenibacillus</taxon>
    </lineage>
</organism>
<gene>
    <name evidence="3" type="ORF">ERICV_03263</name>
</gene>
<feature type="domain" description="HTH cro/C1-type" evidence="2">
    <location>
        <begin position="4"/>
        <end position="59"/>
    </location>
</feature>
<dbReference type="AlphaFoldDB" id="A0A6C0QUE9"/>
<dbReference type="SUPFAM" id="SSF47413">
    <property type="entry name" value="lambda repressor-like DNA-binding domains"/>
    <property type="match status" value="1"/>
</dbReference>
<dbReference type="RefSeq" id="WP_036654705.1">
    <property type="nucleotide sequence ID" value="NZ_CP019651.1"/>
</dbReference>
<protein>
    <submittedName>
        <fullName evidence="3">Helix-turn-helix family protein</fullName>
    </submittedName>
</protein>
<dbReference type="EMBL" id="CP019717">
    <property type="protein sequence ID" value="QHZ52375.1"/>
    <property type="molecule type" value="Genomic_DNA"/>
</dbReference>
<dbReference type="PANTHER" id="PTHR46558">
    <property type="entry name" value="TRACRIPTIONAL REGULATORY PROTEIN-RELATED-RELATED"/>
    <property type="match status" value="1"/>
</dbReference>
<proteinExistence type="predicted"/>
<dbReference type="GO" id="GO:0003677">
    <property type="term" value="F:DNA binding"/>
    <property type="evidence" value="ECO:0007669"/>
    <property type="project" value="UniProtKB-KW"/>
</dbReference>
<name>A0A6C0QUE9_9BACL</name>
<keyword evidence="1" id="KW-0238">DNA-binding</keyword>
<dbReference type="CDD" id="cd00093">
    <property type="entry name" value="HTH_XRE"/>
    <property type="match status" value="1"/>
</dbReference>
<sequence length="70" mass="7810">MVTIAELRARNGKMTQTELAKKIGTSQTTISAWEKDISVISAPHLRRLCLFFNVSADDLLGIDLMVKKCM</sequence>
<evidence type="ECO:0000313" key="3">
    <source>
        <dbReference type="EMBL" id="QHZ52375.1"/>
    </source>
</evidence>
<dbReference type="PANTHER" id="PTHR46558:SF11">
    <property type="entry name" value="HTH-TYPE TRANSCRIPTIONAL REGULATOR XRE"/>
    <property type="match status" value="1"/>
</dbReference>
<evidence type="ECO:0000313" key="4">
    <source>
        <dbReference type="Proteomes" id="UP000464330"/>
    </source>
</evidence>
<dbReference type="Pfam" id="PF01381">
    <property type="entry name" value="HTH_3"/>
    <property type="match status" value="1"/>
</dbReference>
<dbReference type="InterPro" id="IPR001387">
    <property type="entry name" value="Cro/C1-type_HTH"/>
</dbReference>
<evidence type="ECO:0000259" key="2">
    <source>
        <dbReference type="PROSITE" id="PS50943"/>
    </source>
</evidence>